<gene>
    <name evidence="2" type="ORF">NE237_004258</name>
</gene>
<dbReference type="Proteomes" id="UP001141806">
    <property type="component" value="Unassembled WGS sequence"/>
</dbReference>
<proteinExistence type="predicted"/>
<sequence>MWARVLAGSRCLEPTGHVLTFTVGPPTDTGYLTLTCFTMDGSFMVGSGVNSGSDKRDPGLDLRLQTVVQSFSICFVVADDQSRMGESWNLLVAKAMAMACESSLVDLRSQMVVSSGRRKDLFLAHGAIPAISLVDYFQAAVKSSLCSGGAGLPSTDPVAGKDGGEAKGDPSRVLKMSTVKGSATVSRLKPQGAEFEKDSKKRGDAKM</sequence>
<evidence type="ECO:0000313" key="3">
    <source>
        <dbReference type="Proteomes" id="UP001141806"/>
    </source>
</evidence>
<feature type="region of interest" description="Disordered" evidence="1">
    <location>
        <begin position="152"/>
        <end position="207"/>
    </location>
</feature>
<reference evidence="2" key="1">
    <citation type="journal article" date="2023" name="Plant J.">
        <title>The genome of the king protea, Protea cynaroides.</title>
        <authorList>
            <person name="Chang J."/>
            <person name="Duong T.A."/>
            <person name="Schoeman C."/>
            <person name="Ma X."/>
            <person name="Roodt D."/>
            <person name="Barker N."/>
            <person name="Li Z."/>
            <person name="Van de Peer Y."/>
            <person name="Mizrachi E."/>
        </authorList>
    </citation>
    <scope>NUCLEOTIDE SEQUENCE</scope>
    <source>
        <tissue evidence="2">Young leaves</tissue>
    </source>
</reference>
<evidence type="ECO:0000256" key="1">
    <source>
        <dbReference type="SAM" id="MobiDB-lite"/>
    </source>
</evidence>
<evidence type="ECO:0000313" key="2">
    <source>
        <dbReference type="EMBL" id="KAJ4971159.1"/>
    </source>
</evidence>
<feature type="compositionally biased region" description="Basic and acidic residues" evidence="1">
    <location>
        <begin position="194"/>
        <end position="207"/>
    </location>
</feature>
<dbReference type="AlphaFoldDB" id="A0A9Q0QTI3"/>
<comment type="caution">
    <text evidence="2">The sequence shown here is derived from an EMBL/GenBank/DDBJ whole genome shotgun (WGS) entry which is preliminary data.</text>
</comment>
<dbReference type="EMBL" id="JAMYWD010000005">
    <property type="protein sequence ID" value="KAJ4971159.1"/>
    <property type="molecule type" value="Genomic_DNA"/>
</dbReference>
<feature type="compositionally biased region" description="Basic and acidic residues" evidence="1">
    <location>
        <begin position="162"/>
        <end position="172"/>
    </location>
</feature>
<name>A0A9Q0QTI3_9MAGN</name>
<organism evidence="2 3">
    <name type="scientific">Protea cynaroides</name>
    <dbReference type="NCBI Taxonomy" id="273540"/>
    <lineage>
        <taxon>Eukaryota</taxon>
        <taxon>Viridiplantae</taxon>
        <taxon>Streptophyta</taxon>
        <taxon>Embryophyta</taxon>
        <taxon>Tracheophyta</taxon>
        <taxon>Spermatophyta</taxon>
        <taxon>Magnoliopsida</taxon>
        <taxon>Proteales</taxon>
        <taxon>Proteaceae</taxon>
        <taxon>Protea</taxon>
    </lineage>
</organism>
<accession>A0A9Q0QTI3</accession>
<keyword evidence="3" id="KW-1185">Reference proteome</keyword>
<protein>
    <submittedName>
        <fullName evidence="2">Uncharacterized protein</fullName>
    </submittedName>
</protein>